<proteinExistence type="predicted"/>
<feature type="region of interest" description="Disordered" evidence="1">
    <location>
        <begin position="65"/>
        <end position="159"/>
    </location>
</feature>
<name>A0AAV7M3D2_PLEWA</name>
<reference evidence="2" key="1">
    <citation type="journal article" date="2022" name="bioRxiv">
        <title>Sequencing and chromosome-scale assembly of the giantPleurodeles waltlgenome.</title>
        <authorList>
            <person name="Brown T."/>
            <person name="Elewa A."/>
            <person name="Iarovenko S."/>
            <person name="Subramanian E."/>
            <person name="Araus A.J."/>
            <person name="Petzold A."/>
            <person name="Susuki M."/>
            <person name="Suzuki K.-i.T."/>
            <person name="Hayashi T."/>
            <person name="Toyoda A."/>
            <person name="Oliveira C."/>
            <person name="Osipova E."/>
            <person name="Leigh N.D."/>
            <person name="Simon A."/>
            <person name="Yun M.H."/>
        </authorList>
    </citation>
    <scope>NUCLEOTIDE SEQUENCE</scope>
    <source>
        <strain evidence="2">20211129_DDA</strain>
        <tissue evidence="2">Liver</tissue>
    </source>
</reference>
<comment type="caution">
    <text evidence="2">The sequence shown here is derived from an EMBL/GenBank/DDBJ whole genome shotgun (WGS) entry which is preliminary data.</text>
</comment>
<sequence length="197" mass="20869">MLAALRFKVGLAGNTWCESAWTVNWPLTSANNFFVRGREYLSWRFAKLTAALPGPLKGNMAPKTIWNIGDKGEGARPTHAGNDSGGAAPAGRQPATGSTKPCGKHTGMTAKDGKNAASIPPPDSMGKDKLQPVITGFLTGGTQESGFKSSLSPPEDTPVCTKENCKLIREEIAHAKENNEMSYVSNSPLIRLQGAEG</sequence>
<evidence type="ECO:0000313" key="2">
    <source>
        <dbReference type="EMBL" id="KAJ1098112.1"/>
    </source>
</evidence>
<organism evidence="2 3">
    <name type="scientific">Pleurodeles waltl</name>
    <name type="common">Iberian ribbed newt</name>
    <dbReference type="NCBI Taxonomy" id="8319"/>
    <lineage>
        <taxon>Eukaryota</taxon>
        <taxon>Metazoa</taxon>
        <taxon>Chordata</taxon>
        <taxon>Craniata</taxon>
        <taxon>Vertebrata</taxon>
        <taxon>Euteleostomi</taxon>
        <taxon>Amphibia</taxon>
        <taxon>Batrachia</taxon>
        <taxon>Caudata</taxon>
        <taxon>Salamandroidea</taxon>
        <taxon>Salamandridae</taxon>
        <taxon>Pleurodelinae</taxon>
        <taxon>Pleurodeles</taxon>
    </lineage>
</organism>
<evidence type="ECO:0000313" key="3">
    <source>
        <dbReference type="Proteomes" id="UP001066276"/>
    </source>
</evidence>
<accession>A0AAV7M3D2</accession>
<dbReference type="EMBL" id="JANPWB010000014">
    <property type="protein sequence ID" value="KAJ1098112.1"/>
    <property type="molecule type" value="Genomic_DNA"/>
</dbReference>
<gene>
    <name evidence="2" type="ORF">NDU88_003228</name>
</gene>
<feature type="compositionally biased region" description="Polar residues" evidence="1">
    <location>
        <begin position="140"/>
        <end position="152"/>
    </location>
</feature>
<dbReference type="Proteomes" id="UP001066276">
    <property type="component" value="Chromosome 10"/>
</dbReference>
<keyword evidence="3" id="KW-1185">Reference proteome</keyword>
<dbReference type="AlphaFoldDB" id="A0AAV7M3D2"/>
<evidence type="ECO:0000256" key="1">
    <source>
        <dbReference type="SAM" id="MobiDB-lite"/>
    </source>
</evidence>
<protein>
    <submittedName>
        <fullName evidence="2">Uncharacterized protein</fullName>
    </submittedName>
</protein>